<comment type="catalytic activity">
    <reaction evidence="8">
        <text>a uridine in RNA = a pseudouridine in RNA</text>
        <dbReference type="Rhea" id="RHEA:48348"/>
        <dbReference type="Rhea" id="RHEA-COMP:12068"/>
        <dbReference type="Rhea" id="RHEA-COMP:12069"/>
        <dbReference type="ChEBI" id="CHEBI:65314"/>
        <dbReference type="ChEBI" id="CHEBI:65315"/>
    </reaction>
</comment>
<feature type="region of interest" description="Disordered" evidence="9">
    <location>
        <begin position="1"/>
        <end position="26"/>
    </location>
</feature>
<dbReference type="CDD" id="cd00165">
    <property type="entry name" value="S4"/>
    <property type="match status" value="1"/>
</dbReference>
<dbReference type="GO" id="GO:0160140">
    <property type="term" value="F:23S rRNA pseudouridine(1911/1915/1917) synthase activity"/>
    <property type="evidence" value="ECO:0007669"/>
    <property type="project" value="UniProtKB-EC"/>
</dbReference>
<feature type="active site" evidence="6">
    <location>
        <position position="167"/>
    </location>
</feature>
<keyword evidence="3 8" id="KW-0413">Isomerase</keyword>
<evidence type="ECO:0000256" key="3">
    <source>
        <dbReference type="ARBA" id="ARBA00023235"/>
    </source>
</evidence>
<feature type="compositionally biased region" description="Gly residues" evidence="9">
    <location>
        <begin position="15"/>
        <end position="25"/>
    </location>
</feature>
<dbReference type="InterPro" id="IPR050188">
    <property type="entry name" value="RluA_PseudoU_synthase"/>
</dbReference>
<comment type="function">
    <text evidence="5">Responsible for synthesis of pseudouridine from uracil at positions 1911, 1915 and 1917 in 23S ribosomal RNA.</text>
</comment>
<evidence type="ECO:0000256" key="8">
    <source>
        <dbReference type="RuleBase" id="RU362028"/>
    </source>
</evidence>
<keyword evidence="12" id="KW-1185">Reference proteome</keyword>
<evidence type="ECO:0000256" key="5">
    <source>
        <dbReference type="ARBA" id="ARBA00056072"/>
    </source>
</evidence>
<dbReference type="FunFam" id="3.30.2350.10:FF:000006">
    <property type="entry name" value="Pseudouridine synthase"/>
    <property type="match status" value="1"/>
</dbReference>
<dbReference type="Pfam" id="PF00849">
    <property type="entry name" value="PseudoU_synth_2"/>
    <property type="match status" value="1"/>
</dbReference>
<sequence>MVSVVTSRRRNASFGGSGRSCGGEGSMSDPLELVAASAGRLDKVLADAAPEGAALSRSRLQQLIEAGAVTGQAGVETDIRRKVALGERFTVTPPPPADPTPQPEDIPLSIVFEDAHLIVVDKPAGMVVHPAPGAERGTLVNALLHHCADSLSGIGGERRPGIVHRIDKDTSGLLVIAKDDATHQALSRKFAAHDIERRYRALCHGVPDAGDPRLRGTPGVTLEPGGVLRIATHLDRHPADRKKMAVRPQGRQAVTRATVLEKFDLARPLAALIECRLETGRTHQIRVHMTHAGHALIGDQVYGAGRAVPEAARVLKTFPRQALHAAILGFEHPITGAQLSFESPLPDDMQELLSALRNLTAP</sequence>
<accession>A0A2R8ADK5</accession>
<reference evidence="11 12" key="1">
    <citation type="submission" date="2018-03" db="EMBL/GenBank/DDBJ databases">
        <authorList>
            <person name="Keele B.F."/>
        </authorList>
    </citation>
    <scope>NUCLEOTIDE SEQUENCE [LARGE SCALE GENOMIC DNA]</scope>
    <source>
        <strain evidence="11 12">CeCT 8812</strain>
    </source>
</reference>
<keyword evidence="2 7" id="KW-0694">RNA-binding</keyword>
<evidence type="ECO:0000256" key="1">
    <source>
        <dbReference type="ARBA" id="ARBA00010876"/>
    </source>
</evidence>
<name>A0A2R8ADK5_9RHOB</name>
<dbReference type="CDD" id="cd02869">
    <property type="entry name" value="PseudoU_synth_RluA_like"/>
    <property type="match status" value="1"/>
</dbReference>
<comment type="similarity">
    <text evidence="1 8">Belongs to the pseudouridine synthase RluA family.</text>
</comment>
<gene>
    <name evidence="11" type="primary">rluD</name>
    <name evidence="11" type="ORF">POI8812_02669</name>
</gene>
<dbReference type="PROSITE" id="PS01129">
    <property type="entry name" value="PSI_RLU"/>
    <property type="match status" value="1"/>
</dbReference>
<dbReference type="SUPFAM" id="SSF55120">
    <property type="entry name" value="Pseudouridine synthase"/>
    <property type="match status" value="1"/>
</dbReference>
<dbReference type="EMBL" id="OMKW01000003">
    <property type="protein sequence ID" value="SPF30333.1"/>
    <property type="molecule type" value="Genomic_DNA"/>
</dbReference>
<dbReference type="PROSITE" id="PS50889">
    <property type="entry name" value="S4"/>
    <property type="match status" value="1"/>
</dbReference>
<dbReference type="AlphaFoldDB" id="A0A2R8ADK5"/>
<evidence type="ECO:0000313" key="11">
    <source>
        <dbReference type="EMBL" id="SPF30333.1"/>
    </source>
</evidence>
<evidence type="ECO:0000256" key="6">
    <source>
        <dbReference type="PIRSR" id="PIRSR606225-1"/>
    </source>
</evidence>
<dbReference type="InterPro" id="IPR036986">
    <property type="entry name" value="S4_RNA-bd_sf"/>
</dbReference>
<dbReference type="NCBIfam" id="TIGR00005">
    <property type="entry name" value="rluA_subfam"/>
    <property type="match status" value="1"/>
</dbReference>
<dbReference type="InterPro" id="IPR006145">
    <property type="entry name" value="PsdUridine_synth_RsuA/RluA"/>
</dbReference>
<feature type="domain" description="Pseudouridine synthase RsuA/RluA-like" evidence="10">
    <location>
        <begin position="116"/>
        <end position="291"/>
    </location>
</feature>
<evidence type="ECO:0000256" key="9">
    <source>
        <dbReference type="SAM" id="MobiDB-lite"/>
    </source>
</evidence>
<dbReference type="Gene3D" id="3.10.290.10">
    <property type="entry name" value="RNA-binding S4 domain"/>
    <property type="match status" value="1"/>
</dbReference>
<dbReference type="Gene3D" id="3.30.2350.10">
    <property type="entry name" value="Pseudouridine synthase"/>
    <property type="match status" value="1"/>
</dbReference>
<dbReference type="InterPro" id="IPR020103">
    <property type="entry name" value="PsdUridine_synth_cat_dom_sf"/>
</dbReference>
<dbReference type="EC" id="5.4.99.-" evidence="8"/>
<evidence type="ECO:0000256" key="7">
    <source>
        <dbReference type="PROSITE-ProRule" id="PRU00182"/>
    </source>
</evidence>
<dbReference type="PANTHER" id="PTHR21600:SF44">
    <property type="entry name" value="RIBOSOMAL LARGE SUBUNIT PSEUDOURIDINE SYNTHASE D"/>
    <property type="match status" value="1"/>
</dbReference>
<proteinExistence type="inferred from homology"/>
<evidence type="ECO:0000259" key="10">
    <source>
        <dbReference type="Pfam" id="PF00849"/>
    </source>
</evidence>
<dbReference type="InterPro" id="IPR006224">
    <property type="entry name" value="PsdUridine_synth_RluA-like_CS"/>
</dbReference>
<dbReference type="GO" id="GO:0003723">
    <property type="term" value="F:RNA binding"/>
    <property type="evidence" value="ECO:0007669"/>
    <property type="project" value="UniProtKB-KW"/>
</dbReference>
<protein>
    <recommendedName>
        <fullName evidence="8">Pseudouridine synthase</fullName>
        <ecNumber evidence="8">5.4.99.-</ecNumber>
    </recommendedName>
</protein>
<dbReference type="InterPro" id="IPR006225">
    <property type="entry name" value="PsdUridine_synth_RluC/D"/>
</dbReference>
<dbReference type="PANTHER" id="PTHR21600">
    <property type="entry name" value="MITOCHONDRIAL RNA PSEUDOURIDINE SYNTHASE"/>
    <property type="match status" value="1"/>
</dbReference>
<evidence type="ECO:0000313" key="12">
    <source>
        <dbReference type="Proteomes" id="UP000244932"/>
    </source>
</evidence>
<organism evidence="11 12">
    <name type="scientific">Pontivivens insulae</name>
    <dbReference type="NCBI Taxonomy" id="1639689"/>
    <lineage>
        <taxon>Bacteria</taxon>
        <taxon>Pseudomonadati</taxon>
        <taxon>Pseudomonadota</taxon>
        <taxon>Alphaproteobacteria</taxon>
        <taxon>Rhodobacterales</taxon>
        <taxon>Paracoccaceae</taxon>
        <taxon>Pontivivens</taxon>
    </lineage>
</organism>
<comment type="catalytic activity">
    <reaction evidence="4">
        <text>uridine(1911/1915/1917) in 23S rRNA = pseudouridine(1911/1915/1917) in 23S rRNA</text>
        <dbReference type="Rhea" id="RHEA:42524"/>
        <dbReference type="Rhea" id="RHEA-COMP:10097"/>
        <dbReference type="Rhea" id="RHEA-COMP:10098"/>
        <dbReference type="ChEBI" id="CHEBI:65314"/>
        <dbReference type="ChEBI" id="CHEBI:65315"/>
        <dbReference type="EC" id="5.4.99.23"/>
    </reaction>
</comment>
<evidence type="ECO:0000256" key="4">
    <source>
        <dbReference type="ARBA" id="ARBA00036882"/>
    </source>
</evidence>
<dbReference type="GO" id="GO:0000455">
    <property type="term" value="P:enzyme-directed rRNA pseudouridine synthesis"/>
    <property type="evidence" value="ECO:0007669"/>
    <property type="project" value="TreeGrafter"/>
</dbReference>
<dbReference type="Proteomes" id="UP000244932">
    <property type="component" value="Unassembled WGS sequence"/>
</dbReference>
<evidence type="ECO:0000256" key="2">
    <source>
        <dbReference type="ARBA" id="ARBA00022884"/>
    </source>
</evidence>